<dbReference type="InterPro" id="IPR014784">
    <property type="entry name" value="Cu2_ascorb_mOase-like_C"/>
</dbReference>
<evidence type="ECO:0000313" key="5">
    <source>
        <dbReference type="Proteomes" id="UP000064967"/>
    </source>
</evidence>
<dbReference type="KEGG" id="llu:AKJ09_03292"/>
<sequence>MNRFLHALVVTTPVAFLAVALAAGCSSSDSPDTPPITDPSQLGAPTKGQGFQLRTELFSVAAGEEVQDCYFFKVRDLARANGMDENSPVNLHRVHVVQRTGSHHMNIFRVRTITGLDPANGAIQRGKNGVGECFKSPNWSDWPLVANTQTKGELDWTFPDGVANVLQPDEWLMLQTHYVNATSQQTPEGGEVAVNFHAIPKEKVEHEMGTLFATKQSIRVCKSNPAPTFTGSCQFKSGKEVQVIGANGHFHARGKQFQMYAWDGTSIETPPDSARFYESRAWDEPPMLRSPDLDLTIKPAGGVMYSCSYQWMPPTEESGGCAKLDELDKAKNADAALDCCYTFGPIVERNEHCNAFVYYYPKQDDVFCN</sequence>
<evidence type="ECO:0000256" key="1">
    <source>
        <dbReference type="ARBA" id="ARBA00023157"/>
    </source>
</evidence>
<feature type="chain" id="PRO_5005466529" description="Copper type II ascorbate-dependent monooxygenase C-terminal domain-containing protein" evidence="3">
    <location>
        <begin position="23"/>
        <end position="369"/>
    </location>
</feature>
<protein>
    <recommendedName>
        <fullName evidence="6">Copper type II ascorbate-dependent monooxygenase C-terminal domain-containing protein</fullName>
    </recommendedName>
</protein>
<evidence type="ECO:0000256" key="2">
    <source>
        <dbReference type="SAM" id="MobiDB-lite"/>
    </source>
</evidence>
<keyword evidence="5" id="KW-1185">Reference proteome</keyword>
<name>A0A0K1PSW3_9BACT</name>
<dbReference type="EMBL" id="CP012333">
    <property type="protein sequence ID" value="AKU96628.1"/>
    <property type="molecule type" value="Genomic_DNA"/>
</dbReference>
<dbReference type="AlphaFoldDB" id="A0A0K1PSW3"/>
<dbReference type="SUPFAM" id="SSF49742">
    <property type="entry name" value="PHM/PNGase F"/>
    <property type="match status" value="1"/>
</dbReference>
<dbReference type="InterPro" id="IPR008977">
    <property type="entry name" value="PHM/PNGase_F_dom_sf"/>
</dbReference>
<evidence type="ECO:0008006" key="6">
    <source>
        <dbReference type="Google" id="ProtNLM"/>
    </source>
</evidence>
<dbReference type="GO" id="GO:0016715">
    <property type="term" value="F:oxidoreductase activity, acting on paired donors, with incorporation or reduction of molecular oxygen, reduced ascorbate as one donor, and incorporation of one atom of oxygen"/>
    <property type="evidence" value="ECO:0007669"/>
    <property type="project" value="InterPro"/>
</dbReference>
<reference evidence="4 5" key="1">
    <citation type="submission" date="2015-08" db="EMBL/GenBank/DDBJ databases">
        <authorList>
            <person name="Babu N.S."/>
            <person name="Beckwith C.J."/>
            <person name="Beseler K.G."/>
            <person name="Brison A."/>
            <person name="Carone J.V."/>
            <person name="Caskin T.P."/>
            <person name="Diamond M."/>
            <person name="Durham M.E."/>
            <person name="Foxe J.M."/>
            <person name="Go M."/>
            <person name="Henderson B.A."/>
            <person name="Jones I.B."/>
            <person name="McGettigan J.A."/>
            <person name="Micheletti S.J."/>
            <person name="Nasrallah M.E."/>
            <person name="Ortiz D."/>
            <person name="Piller C.R."/>
            <person name="Privatt S.R."/>
            <person name="Schneider S.L."/>
            <person name="Sharp S."/>
            <person name="Smith T.C."/>
            <person name="Stanton J.D."/>
            <person name="Ullery H.E."/>
            <person name="Wilson R.J."/>
            <person name="Serrano M.G."/>
            <person name="Buck G."/>
            <person name="Lee V."/>
            <person name="Wang Y."/>
            <person name="Carvalho R."/>
            <person name="Voegtly L."/>
            <person name="Shi R."/>
            <person name="Duckworth R."/>
            <person name="Johnson A."/>
            <person name="Loviza R."/>
            <person name="Walstead R."/>
            <person name="Shah Z."/>
            <person name="Kiflezghi M."/>
            <person name="Wade K."/>
            <person name="Ball S.L."/>
            <person name="Bradley K.W."/>
            <person name="Asai D.J."/>
            <person name="Bowman C.A."/>
            <person name="Russell D.A."/>
            <person name="Pope W.H."/>
            <person name="Jacobs-Sera D."/>
            <person name="Hendrix R.W."/>
            <person name="Hatfull G.F."/>
        </authorList>
    </citation>
    <scope>NUCLEOTIDE SEQUENCE [LARGE SCALE GENOMIC DNA]</scope>
    <source>
        <strain evidence="4 5">DSM 27648</strain>
    </source>
</reference>
<dbReference type="PROSITE" id="PS51257">
    <property type="entry name" value="PROKAR_LIPOPROTEIN"/>
    <property type="match status" value="1"/>
</dbReference>
<feature type="signal peptide" evidence="3">
    <location>
        <begin position="1"/>
        <end position="22"/>
    </location>
</feature>
<keyword evidence="1" id="KW-1015">Disulfide bond</keyword>
<evidence type="ECO:0000313" key="4">
    <source>
        <dbReference type="EMBL" id="AKU96628.1"/>
    </source>
</evidence>
<evidence type="ECO:0000256" key="3">
    <source>
        <dbReference type="SAM" id="SignalP"/>
    </source>
</evidence>
<dbReference type="Gene3D" id="2.60.120.230">
    <property type="match status" value="1"/>
</dbReference>
<dbReference type="STRING" id="1391654.AKJ09_03292"/>
<feature type="region of interest" description="Disordered" evidence="2">
    <location>
        <begin position="27"/>
        <end position="46"/>
    </location>
</feature>
<gene>
    <name evidence="4" type="ORF">AKJ09_03292</name>
</gene>
<dbReference type="RefSeq" id="WP_240488483.1">
    <property type="nucleotide sequence ID" value="NZ_CP012333.1"/>
</dbReference>
<dbReference type="Proteomes" id="UP000064967">
    <property type="component" value="Chromosome"/>
</dbReference>
<keyword evidence="3" id="KW-0732">Signal</keyword>
<accession>A0A0K1PSW3</accession>
<proteinExistence type="predicted"/>
<organism evidence="4 5">
    <name type="scientific">Labilithrix luteola</name>
    <dbReference type="NCBI Taxonomy" id="1391654"/>
    <lineage>
        <taxon>Bacteria</taxon>
        <taxon>Pseudomonadati</taxon>
        <taxon>Myxococcota</taxon>
        <taxon>Polyangia</taxon>
        <taxon>Polyangiales</taxon>
        <taxon>Labilitrichaceae</taxon>
        <taxon>Labilithrix</taxon>
    </lineage>
</organism>